<sequence length="194" mass="21637">MGKLRKVEKKRIELNSAIGFNWNIDANNSEVFLDELSVFLEKNGFKKDGGKITKDKVLTEKKEKLKPYNIRTPIANIGLKKTLKLLEAGKLKAMLFDAKLIEHQAIASVFGIKFKLNEEGATPVYCVPNLSSYLAKKLNYGNVSAVGLLTDCMGTFEIEKHCLRAAESIGKHQISTTTVLPKSKPNKKQKGKKK</sequence>
<accession>A0AC35TUT6</accession>
<protein>
    <submittedName>
        <fullName evidence="2">Ribosomal_L7Ae domain-containing protein</fullName>
    </submittedName>
</protein>
<proteinExistence type="predicted"/>
<organism evidence="1 2">
    <name type="scientific">Rhabditophanes sp. KR3021</name>
    <dbReference type="NCBI Taxonomy" id="114890"/>
    <lineage>
        <taxon>Eukaryota</taxon>
        <taxon>Metazoa</taxon>
        <taxon>Ecdysozoa</taxon>
        <taxon>Nematoda</taxon>
        <taxon>Chromadorea</taxon>
        <taxon>Rhabditida</taxon>
        <taxon>Tylenchina</taxon>
        <taxon>Panagrolaimomorpha</taxon>
        <taxon>Strongyloidoidea</taxon>
        <taxon>Alloionematidae</taxon>
        <taxon>Rhabditophanes</taxon>
    </lineage>
</organism>
<name>A0AC35TUT6_9BILA</name>
<dbReference type="Proteomes" id="UP000095286">
    <property type="component" value="Unplaced"/>
</dbReference>
<evidence type="ECO:0000313" key="2">
    <source>
        <dbReference type="WBParaSite" id="RSKR_0000443100.1"/>
    </source>
</evidence>
<dbReference type="WBParaSite" id="RSKR_0000443100.1">
    <property type="protein sequence ID" value="RSKR_0000443100.1"/>
    <property type="gene ID" value="RSKR_0000443100"/>
</dbReference>
<reference evidence="2" key="1">
    <citation type="submission" date="2016-11" db="UniProtKB">
        <authorList>
            <consortium name="WormBaseParasite"/>
        </authorList>
    </citation>
    <scope>IDENTIFICATION</scope>
    <source>
        <strain evidence="2">KR3021</strain>
    </source>
</reference>
<evidence type="ECO:0000313" key="1">
    <source>
        <dbReference type="Proteomes" id="UP000095286"/>
    </source>
</evidence>